<proteinExistence type="inferred from homology"/>
<dbReference type="EC" id="3.1.4.58" evidence="2"/>
<sequence>MRVYIAIDFEDNIKNYFGKMTSYIKNHCSEGSFTEKNNFHMTIRFIGEADDLQISKIKEVMDIAVLKISSFELLLNNLGIFKRKKTNILWAGVEESPVLTELHKELSTLLKEYRLPFYDKLFMPHITLGRRIELKEESTALDSLIQFERITIPVKAISLMASKEIDGKLNGVPLYKVNLE</sequence>
<dbReference type="SUPFAM" id="SSF55144">
    <property type="entry name" value="LigT-like"/>
    <property type="match status" value="1"/>
</dbReference>
<dbReference type="NCBIfam" id="TIGR02258">
    <property type="entry name" value="2_5_ligase"/>
    <property type="match status" value="1"/>
</dbReference>
<feature type="short sequence motif" description="HXTX 1" evidence="2">
    <location>
        <begin position="40"/>
        <end position="43"/>
    </location>
</feature>
<dbReference type="PANTHER" id="PTHR35561">
    <property type="entry name" value="RNA 2',3'-CYCLIC PHOSPHODIESTERASE"/>
    <property type="match status" value="1"/>
</dbReference>
<dbReference type="GO" id="GO:0008664">
    <property type="term" value="F:RNA 2',3'-cyclic 3'-phosphodiesterase activity"/>
    <property type="evidence" value="ECO:0007669"/>
    <property type="project" value="UniProtKB-EC"/>
</dbReference>
<keyword evidence="1 2" id="KW-0378">Hydrolase</keyword>
<dbReference type="InterPro" id="IPR009097">
    <property type="entry name" value="Cyclic_Pdiesterase"/>
</dbReference>
<evidence type="ECO:0000313" key="3">
    <source>
        <dbReference type="EMBL" id="GFP75528.1"/>
    </source>
</evidence>
<organism evidence="3 4">
    <name type="scientific">Clostridium fungisolvens</name>
    <dbReference type="NCBI Taxonomy" id="1604897"/>
    <lineage>
        <taxon>Bacteria</taxon>
        <taxon>Bacillati</taxon>
        <taxon>Bacillota</taxon>
        <taxon>Clostridia</taxon>
        <taxon>Eubacteriales</taxon>
        <taxon>Clostridiaceae</taxon>
        <taxon>Clostridium</taxon>
    </lineage>
</organism>
<evidence type="ECO:0000256" key="2">
    <source>
        <dbReference type="HAMAP-Rule" id="MF_01940"/>
    </source>
</evidence>
<dbReference type="AlphaFoldDB" id="A0A6V8SK45"/>
<dbReference type="EMBL" id="BLZR01000001">
    <property type="protein sequence ID" value="GFP75528.1"/>
    <property type="molecule type" value="Genomic_DNA"/>
</dbReference>
<comment type="caution">
    <text evidence="3">The sequence shown here is derived from an EMBL/GenBank/DDBJ whole genome shotgun (WGS) entry which is preliminary data.</text>
</comment>
<feature type="short sequence motif" description="HXTX 2" evidence="2">
    <location>
        <begin position="125"/>
        <end position="128"/>
    </location>
</feature>
<feature type="active site" description="Proton acceptor" evidence="2">
    <location>
        <position position="125"/>
    </location>
</feature>
<dbReference type="PANTHER" id="PTHR35561:SF1">
    <property type="entry name" value="RNA 2',3'-CYCLIC PHOSPHODIESTERASE"/>
    <property type="match status" value="1"/>
</dbReference>
<comment type="catalytic activity">
    <reaction evidence="2">
        <text>a 3'-end 2',3'-cyclophospho-ribonucleotide-RNA + H2O = a 3'-end 2'-phospho-ribonucleotide-RNA + H(+)</text>
        <dbReference type="Rhea" id="RHEA:11828"/>
        <dbReference type="Rhea" id="RHEA-COMP:10464"/>
        <dbReference type="Rhea" id="RHEA-COMP:17353"/>
        <dbReference type="ChEBI" id="CHEBI:15377"/>
        <dbReference type="ChEBI" id="CHEBI:15378"/>
        <dbReference type="ChEBI" id="CHEBI:83064"/>
        <dbReference type="ChEBI" id="CHEBI:173113"/>
        <dbReference type="EC" id="3.1.4.58"/>
    </reaction>
</comment>
<evidence type="ECO:0000313" key="4">
    <source>
        <dbReference type="Proteomes" id="UP000580568"/>
    </source>
</evidence>
<gene>
    <name evidence="3" type="ORF">bsdtw1_01612</name>
</gene>
<comment type="function">
    <text evidence="2">Hydrolyzes RNA 2',3'-cyclic phosphodiester to an RNA 2'-phosphomonoester.</text>
</comment>
<protein>
    <recommendedName>
        <fullName evidence="2">RNA 2',3'-cyclic phosphodiesterase</fullName>
        <shortName evidence="2">RNA 2',3'-CPDase</shortName>
        <ecNumber evidence="2">3.1.4.58</ecNumber>
    </recommendedName>
</protein>
<dbReference type="GO" id="GO:0004113">
    <property type="term" value="F:2',3'-cyclic-nucleotide 3'-phosphodiesterase activity"/>
    <property type="evidence" value="ECO:0007669"/>
    <property type="project" value="InterPro"/>
</dbReference>
<reference evidence="3 4" key="1">
    <citation type="submission" date="2020-07" db="EMBL/GenBank/DDBJ databases">
        <title>A new beta-1,3-glucan-decomposing anaerobic bacterium isolated from anoxic soil subjected to biological soil disinfestation.</title>
        <authorList>
            <person name="Ueki A."/>
            <person name="Tonouchi A."/>
        </authorList>
    </citation>
    <scope>NUCLEOTIDE SEQUENCE [LARGE SCALE GENOMIC DNA]</scope>
    <source>
        <strain evidence="3 4">TW1</strain>
    </source>
</reference>
<dbReference type="Gene3D" id="3.90.1140.10">
    <property type="entry name" value="Cyclic phosphodiesterase"/>
    <property type="match status" value="1"/>
</dbReference>
<dbReference type="Proteomes" id="UP000580568">
    <property type="component" value="Unassembled WGS sequence"/>
</dbReference>
<name>A0A6V8SK45_9CLOT</name>
<keyword evidence="4" id="KW-1185">Reference proteome</keyword>
<dbReference type="Pfam" id="PF13563">
    <property type="entry name" value="2_5_RNA_ligase2"/>
    <property type="match status" value="1"/>
</dbReference>
<dbReference type="RefSeq" id="WP_183277025.1">
    <property type="nucleotide sequence ID" value="NZ_BLZR01000001.1"/>
</dbReference>
<evidence type="ECO:0000256" key="1">
    <source>
        <dbReference type="ARBA" id="ARBA00022801"/>
    </source>
</evidence>
<feature type="active site" description="Proton donor" evidence="2">
    <location>
        <position position="40"/>
    </location>
</feature>
<dbReference type="InterPro" id="IPR004175">
    <property type="entry name" value="RNA_CPDase"/>
</dbReference>
<accession>A0A6V8SK45</accession>
<comment type="similarity">
    <text evidence="2">Belongs to the 2H phosphoesterase superfamily. ThpR family.</text>
</comment>
<dbReference type="HAMAP" id="MF_01940">
    <property type="entry name" value="RNA_CPDase"/>
    <property type="match status" value="1"/>
</dbReference>